<dbReference type="InterPro" id="IPR051616">
    <property type="entry name" value="Cul2-RING_E3_ligase_SR"/>
</dbReference>
<keyword evidence="1" id="KW-0040">ANK repeat</keyword>
<dbReference type="InterPro" id="IPR036770">
    <property type="entry name" value="Ankyrin_rpt-contain_sf"/>
</dbReference>
<dbReference type="SUPFAM" id="SSF48403">
    <property type="entry name" value="Ankyrin repeat"/>
    <property type="match status" value="1"/>
</dbReference>
<protein>
    <submittedName>
        <fullName evidence="2">Uncharacterized protein</fullName>
    </submittedName>
</protein>
<keyword evidence="3" id="KW-1185">Reference proteome</keyword>
<feature type="repeat" description="ANK" evidence="1">
    <location>
        <begin position="127"/>
        <end position="153"/>
    </location>
</feature>
<dbReference type="AlphaFoldDB" id="A0A3N4KDF1"/>
<dbReference type="InterPro" id="IPR002110">
    <property type="entry name" value="Ankyrin_rpt"/>
</dbReference>
<dbReference type="PROSITE" id="PS50088">
    <property type="entry name" value="ANK_REPEAT"/>
    <property type="match status" value="1"/>
</dbReference>
<reference evidence="2 3" key="1">
    <citation type="journal article" date="2018" name="Nat. Ecol. Evol.">
        <title>Pezizomycetes genomes reveal the molecular basis of ectomycorrhizal truffle lifestyle.</title>
        <authorList>
            <person name="Murat C."/>
            <person name="Payen T."/>
            <person name="Noel B."/>
            <person name="Kuo A."/>
            <person name="Morin E."/>
            <person name="Chen J."/>
            <person name="Kohler A."/>
            <person name="Krizsan K."/>
            <person name="Balestrini R."/>
            <person name="Da Silva C."/>
            <person name="Montanini B."/>
            <person name="Hainaut M."/>
            <person name="Levati E."/>
            <person name="Barry K.W."/>
            <person name="Belfiori B."/>
            <person name="Cichocki N."/>
            <person name="Clum A."/>
            <person name="Dockter R.B."/>
            <person name="Fauchery L."/>
            <person name="Guy J."/>
            <person name="Iotti M."/>
            <person name="Le Tacon F."/>
            <person name="Lindquist E.A."/>
            <person name="Lipzen A."/>
            <person name="Malagnac F."/>
            <person name="Mello A."/>
            <person name="Molinier V."/>
            <person name="Miyauchi S."/>
            <person name="Poulain J."/>
            <person name="Riccioni C."/>
            <person name="Rubini A."/>
            <person name="Sitrit Y."/>
            <person name="Splivallo R."/>
            <person name="Traeger S."/>
            <person name="Wang M."/>
            <person name="Zifcakova L."/>
            <person name="Wipf D."/>
            <person name="Zambonelli A."/>
            <person name="Paolocci F."/>
            <person name="Nowrousian M."/>
            <person name="Ottonello S."/>
            <person name="Baldrian P."/>
            <person name="Spatafora J.W."/>
            <person name="Henrissat B."/>
            <person name="Nagy L.G."/>
            <person name="Aury J.M."/>
            <person name="Wincker P."/>
            <person name="Grigoriev I.V."/>
            <person name="Bonfante P."/>
            <person name="Martin F.M."/>
        </authorList>
    </citation>
    <scope>NUCLEOTIDE SEQUENCE [LARGE SCALE GENOMIC DNA]</scope>
    <source>
        <strain evidence="2 3">CCBAS932</strain>
    </source>
</reference>
<accession>A0A3N4KDF1</accession>
<gene>
    <name evidence="2" type="ORF">P167DRAFT_540183</name>
</gene>
<proteinExistence type="predicted"/>
<organism evidence="2 3">
    <name type="scientific">Morchella conica CCBAS932</name>
    <dbReference type="NCBI Taxonomy" id="1392247"/>
    <lineage>
        <taxon>Eukaryota</taxon>
        <taxon>Fungi</taxon>
        <taxon>Dikarya</taxon>
        <taxon>Ascomycota</taxon>
        <taxon>Pezizomycotina</taxon>
        <taxon>Pezizomycetes</taxon>
        <taxon>Pezizales</taxon>
        <taxon>Morchellaceae</taxon>
        <taxon>Morchella</taxon>
    </lineage>
</organism>
<evidence type="ECO:0000313" key="2">
    <source>
        <dbReference type="EMBL" id="RPB07369.1"/>
    </source>
</evidence>
<dbReference type="InParanoid" id="A0A3N4KDF1"/>
<dbReference type="Pfam" id="PF12796">
    <property type="entry name" value="Ank_2"/>
    <property type="match status" value="1"/>
</dbReference>
<dbReference type="SMART" id="SM00248">
    <property type="entry name" value="ANK"/>
    <property type="match status" value="3"/>
</dbReference>
<evidence type="ECO:0000256" key="1">
    <source>
        <dbReference type="PROSITE-ProRule" id="PRU00023"/>
    </source>
</evidence>
<name>A0A3N4KDF1_9PEZI</name>
<dbReference type="PROSITE" id="PS50297">
    <property type="entry name" value="ANK_REP_REGION"/>
    <property type="match status" value="1"/>
</dbReference>
<dbReference type="Proteomes" id="UP000277580">
    <property type="component" value="Unassembled WGS sequence"/>
</dbReference>
<dbReference type="Gene3D" id="1.25.40.20">
    <property type="entry name" value="Ankyrin repeat-containing domain"/>
    <property type="match status" value="1"/>
</dbReference>
<evidence type="ECO:0000313" key="3">
    <source>
        <dbReference type="Proteomes" id="UP000277580"/>
    </source>
</evidence>
<dbReference type="OrthoDB" id="366390at2759"/>
<sequence>MAEPSPLLSVPPEIIYLISDFLTVRRAAFFARTYHAIHAALASKLDQTFLSTWYKHPLWAAQKNRPYTLERVLLYRDAHPKDPPKDWSNVDAYLLNEAICNTSPDAVRLLLARGVGPNGTTKEMREQGRPPLTAAVRQQHVPIVTMLLEAGADARYHPGHFAMRSAILQAYLDDNMEIGELLVKYGADIPLFSESSESDSESCTSGEDD</sequence>
<dbReference type="PANTHER" id="PTHR46224">
    <property type="entry name" value="ANKYRIN REPEAT FAMILY PROTEIN"/>
    <property type="match status" value="1"/>
</dbReference>
<dbReference type="EMBL" id="ML119185">
    <property type="protein sequence ID" value="RPB07369.1"/>
    <property type="molecule type" value="Genomic_DNA"/>
</dbReference>